<dbReference type="RefSeq" id="XP_025599301.1">
    <property type="nucleotide sequence ID" value="XM_025740534.1"/>
</dbReference>
<keyword evidence="2 4" id="KW-0285">Flavoprotein</keyword>
<evidence type="ECO:0000256" key="2">
    <source>
        <dbReference type="ARBA" id="ARBA00022630"/>
    </source>
</evidence>
<dbReference type="InterPro" id="IPR041504">
    <property type="entry name" value="AidB_N"/>
</dbReference>
<organism evidence="8 9">
    <name type="scientific">Tilletiopsis washingtonensis</name>
    <dbReference type="NCBI Taxonomy" id="58919"/>
    <lineage>
        <taxon>Eukaryota</taxon>
        <taxon>Fungi</taxon>
        <taxon>Dikarya</taxon>
        <taxon>Basidiomycota</taxon>
        <taxon>Ustilaginomycotina</taxon>
        <taxon>Exobasidiomycetes</taxon>
        <taxon>Entylomatales</taxon>
        <taxon>Entylomatales incertae sedis</taxon>
        <taxon>Tilletiopsis</taxon>
    </lineage>
</organism>
<dbReference type="Proteomes" id="UP000245946">
    <property type="component" value="Unassembled WGS sequence"/>
</dbReference>
<dbReference type="InterPro" id="IPR052904">
    <property type="entry name" value="Acyl-CoA_dehydrogenase-like"/>
</dbReference>
<gene>
    <name evidence="8" type="ORF">FA09DRAFT_306513</name>
</gene>
<evidence type="ECO:0000256" key="1">
    <source>
        <dbReference type="ARBA" id="ARBA00009347"/>
    </source>
</evidence>
<dbReference type="SUPFAM" id="SSF47203">
    <property type="entry name" value="Acyl-CoA dehydrogenase C-terminal domain-like"/>
    <property type="match status" value="1"/>
</dbReference>
<dbReference type="SUPFAM" id="SSF56645">
    <property type="entry name" value="Acyl-CoA dehydrogenase NM domain-like"/>
    <property type="match status" value="1"/>
</dbReference>
<sequence>MRIENTHVHTPPQLADPWRADLVLRSLLARHLAALAPPQLAPELLGRLARLGQQAKDELRPAAALLNRPGAEPLLLQYDEWGRRVDEVRTSEGWRAIATWFAERGIPGEAYGSMGQERWLKTEESAGGPGRLGAATRLYAHARTHIVSADSHVALCPISMTDGAILVISKHGTPSQQERLLPKLLHRGAGAHFAGQWMTERTGGSDVALTETSAKKLGDGDGKAGDLYLLDGFKWFASAADGHIALALARTDPDKSRGARGLSLFIVPLRRENRPPLPPGVALPADSDPHSSFNGIRVHRLKNKLGTKFVPTAELELNGAVGELVGEPGRGVALIAGVLNVTRLYSCSGSVAALSQAQQFARQYSLLRQVRGEPLASLPLHMRGLARVAVLHAGLSALLWHTVAVQSQVESTPGQQRLERRVRLLTPTAKAFAAAKGTEGLAVCIESVGGQGYMHESVLTTHFRDALVERVWEGTPSVLALDVHRVFSQSKGAALSEWAEDTLKSLKASAQALPSAQGTSDGLVAAVRSTLEGAKVLATAGLDLRAARSVLDLIAVCTGGEQLLAHAVWLHADGGDASEAALFAERARRWLAETGAHEAAEELRARSDVATERAIALGGEEALLQARL</sequence>
<proteinExistence type="inferred from homology"/>
<keyword evidence="3 4" id="KW-0274">FAD</keyword>
<evidence type="ECO:0000259" key="7">
    <source>
        <dbReference type="Pfam" id="PF18158"/>
    </source>
</evidence>
<evidence type="ECO:0000259" key="6">
    <source>
        <dbReference type="Pfam" id="PF02770"/>
    </source>
</evidence>
<dbReference type="InterPro" id="IPR009100">
    <property type="entry name" value="AcylCoA_DH/oxidase_NM_dom_sf"/>
</dbReference>
<evidence type="ECO:0000256" key="3">
    <source>
        <dbReference type="ARBA" id="ARBA00022827"/>
    </source>
</evidence>
<dbReference type="STRING" id="58919.A0A316ZDN1"/>
<dbReference type="AlphaFoldDB" id="A0A316ZDN1"/>
<accession>A0A316ZDN1</accession>
<evidence type="ECO:0000256" key="4">
    <source>
        <dbReference type="RuleBase" id="RU362125"/>
    </source>
</evidence>
<dbReference type="OrthoDB" id="10251155at2759"/>
<name>A0A316ZDN1_9BASI</name>
<evidence type="ECO:0000259" key="5">
    <source>
        <dbReference type="Pfam" id="PF00441"/>
    </source>
</evidence>
<feature type="domain" description="Adaptive response protein AidB N-terminal" evidence="7">
    <location>
        <begin position="16"/>
        <end position="186"/>
    </location>
</feature>
<dbReference type="EMBL" id="KZ819289">
    <property type="protein sequence ID" value="PWN99022.1"/>
    <property type="molecule type" value="Genomic_DNA"/>
</dbReference>
<dbReference type="Gene3D" id="1.20.140.10">
    <property type="entry name" value="Butyryl-CoA Dehydrogenase, subunit A, domain 3"/>
    <property type="match status" value="1"/>
</dbReference>
<dbReference type="Pfam" id="PF02770">
    <property type="entry name" value="Acyl-CoA_dh_M"/>
    <property type="match status" value="1"/>
</dbReference>
<dbReference type="Pfam" id="PF00441">
    <property type="entry name" value="Acyl-CoA_dh_1"/>
    <property type="match status" value="1"/>
</dbReference>
<dbReference type="Gene3D" id="6.10.250.600">
    <property type="match status" value="1"/>
</dbReference>
<dbReference type="GO" id="GO:0003995">
    <property type="term" value="F:acyl-CoA dehydrogenase activity"/>
    <property type="evidence" value="ECO:0007669"/>
    <property type="project" value="TreeGrafter"/>
</dbReference>
<comment type="similarity">
    <text evidence="1 4">Belongs to the acyl-CoA dehydrogenase family.</text>
</comment>
<dbReference type="InterPro" id="IPR006091">
    <property type="entry name" value="Acyl-CoA_Oxase/DH_mid-dom"/>
</dbReference>
<dbReference type="PANTHER" id="PTHR42707:SF2">
    <property type="entry name" value="ACD11 DEHYDROGENASE"/>
    <property type="match status" value="1"/>
</dbReference>
<keyword evidence="4" id="KW-0560">Oxidoreductase</keyword>
<dbReference type="Pfam" id="PF18158">
    <property type="entry name" value="AidB_N"/>
    <property type="match status" value="1"/>
</dbReference>
<feature type="domain" description="Acyl-CoA oxidase/dehydrogenase middle" evidence="6">
    <location>
        <begin position="196"/>
        <end position="318"/>
    </location>
</feature>
<dbReference type="InterPro" id="IPR009075">
    <property type="entry name" value="AcylCo_DH/oxidase_C"/>
</dbReference>
<dbReference type="Gene3D" id="2.40.110.20">
    <property type="match status" value="1"/>
</dbReference>
<keyword evidence="9" id="KW-1185">Reference proteome</keyword>
<feature type="domain" description="Acyl-CoA dehydrogenase/oxidase C-terminal" evidence="5">
    <location>
        <begin position="329"/>
        <end position="485"/>
    </location>
</feature>
<evidence type="ECO:0000313" key="8">
    <source>
        <dbReference type="EMBL" id="PWN99022.1"/>
    </source>
</evidence>
<protein>
    <submittedName>
        <fullName evidence="8">Acyl-CoA dehydrogenase NM domain-like protein</fullName>
    </submittedName>
</protein>
<reference evidence="8 9" key="1">
    <citation type="journal article" date="2018" name="Mol. Biol. Evol.">
        <title>Broad Genomic Sampling Reveals a Smut Pathogenic Ancestry of the Fungal Clade Ustilaginomycotina.</title>
        <authorList>
            <person name="Kijpornyongpan T."/>
            <person name="Mondo S.J."/>
            <person name="Barry K."/>
            <person name="Sandor L."/>
            <person name="Lee J."/>
            <person name="Lipzen A."/>
            <person name="Pangilinan J."/>
            <person name="LaButti K."/>
            <person name="Hainaut M."/>
            <person name="Henrissat B."/>
            <person name="Grigoriev I.V."/>
            <person name="Spatafora J.W."/>
            <person name="Aime M.C."/>
        </authorList>
    </citation>
    <scope>NUCLEOTIDE SEQUENCE [LARGE SCALE GENOMIC DNA]</scope>
    <source>
        <strain evidence="8 9">MCA 4186</strain>
    </source>
</reference>
<evidence type="ECO:0000313" key="9">
    <source>
        <dbReference type="Proteomes" id="UP000245946"/>
    </source>
</evidence>
<dbReference type="GeneID" id="37268080"/>
<dbReference type="InterPro" id="IPR036250">
    <property type="entry name" value="AcylCo_DH-like_C"/>
</dbReference>
<comment type="cofactor">
    <cofactor evidence="4">
        <name>FAD</name>
        <dbReference type="ChEBI" id="CHEBI:57692"/>
    </cofactor>
</comment>
<dbReference type="PANTHER" id="PTHR42707">
    <property type="entry name" value="ACYL-COA DEHYDROGENASE"/>
    <property type="match status" value="1"/>
</dbReference>